<feature type="region of interest" description="Disordered" evidence="1">
    <location>
        <begin position="1"/>
        <end position="44"/>
    </location>
</feature>
<dbReference type="AlphaFoldDB" id="A0A7W7GBF2"/>
<sequence length="91" mass="9634">MDPTRTAPSWSLTAIPPTNLPACGSGANSSPGLRQWRQGSSPPGLRRALIPDVQAELWPDATHSIAGQYATEVNERVLRFINSVGAATPTP</sequence>
<feature type="compositionally biased region" description="Polar residues" evidence="1">
    <location>
        <begin position="26"/>
        <end position="41"/>
    </location>
</feature>
<reference evidence="2 3" key="1">
    <citation type="submission" date="2020-08" db="EMBL/GenBank/DDBJ databases">
        <title>Sequencing the genomes of 1000 actinobacteria strains.</title>
        <authorList>
            <person name="Klenk H.-P."/>
        </authorList>
    </citation>
    <scope>NUCLEOTIDE SEQUENCE [LARGE SCALE GENOMIC DNA]</scope>
    <source>
        <strain evidence="2 3">DSM 45784</strain>
    </source>
</reference>
<accession>A0A7W7GBF2</accession>
<dbReference type="Proteomes" id="UP000542210">
    <property type="component" value="Unassembled WGS sequence"/>
</dbReference>
<proteinExistence type="predicted"/>
<keyword evidence="3" id="KW-1185">Reference proteome</keyword>
<evidence type="ECO:0000313" key="2">
    <source>
        <dbReference type="EMBL" id="MBB4700931.1"/>
    </source>
</evidence>
<comment type="caution">
    <text evidence="2">The sequence shown here is derived from an EMBL/GenBank/DDBJ whole genome shotgun (WGS) entry which is preliminary data.</text>
</comment>
<feature type="compositionally biased region" description="Polar residues" evidence="1">
    <location>
        <begin position="1"/>
        <end position="12"/>
    </location>
</feature>
<protein>
    <recommendedName>
        <fullName evidence="4">Alpha/beta hydrolase</fullName>
    </recommendedName>
</protein>
<evidence type="ECO:0000256" key="1">
    <source>
        <dbReference type="SAM" id="MobiDB-lite"/>
    </source>
</evidence>
<evidence type="ECO:0000313" key="3">
    <source>
        <dbReference type="Proteomes" id="UP000542210"/>
    </source>
</evidence>
<evidence type="ECO:0008006" key="4">
    <source>
        <dbReference type="Google" id="ProtNLM"/>
    </source>
</evidence>
<organism evidence="2 3">
    <name type="scientific">Sphaerisporangium siamense</name>
    <dbReference type="NCBI Taxonomy" id="795645"/>
    <lineage>
        <taxon>Bacteria</taxon>
        <taxon>Bacillati</taxon>
        <taxon>Actinomycetota</taxon>
        <taxon>Actinomycetes</taxon>
        <taxon>Streptosporangiales</taxon>
        <taxon>Streptosporangiaceae</taxon>
        <taxon>Sphaerisporangium</taxon>
    </lineage>
</organism>
<dbReference type="EMBL" id="JACHND010000001">
    <property type="protein sequence ID" value="MBB4700931.1"/>
    <property type="molecule type" value="Genomic_DNA"/>
</dbReference>
<name>A0A7W7GBF2_9ACTN</name>
<dbReference type="RefSeq" id="WP_184879700.1">
    <property type="nucleotide sequence ID" value="NZ_BOOV01000017.1"/>
</dbReference>
<gene>
    <name evidence="2" type="ORF">BJ982_002475</name>
</gene>